<feature type="transmembrane region" description="Helical" evidence="1">
    <location>
        <begin position="6"/>
        <end position="26"/>
    </location>
</feature>
<evidence type="ECO:0000313" key="3">
    <source>
        <dbReference type="Proteomes" id="UP001438490"/>
    </source>
</evidence>
<keyword evidence="3" id="KW-1185">Reference proteome</keyword>
<keyword evidence="1" id="KW-0472">Membrane</keyword>
<dbReference type="Proteomes" id="UP001438490">
    <property type="component" value="Segment"/>
</dbReference>
<gene>
    <name evidence="2" type="ORF">Amme3_00032</name>
</gene>
<organism evidence="2 3">
    <name type="scientific">Pseudomonas phage vB_PpuM-Amme-3</name>
    <dbReference type="NCBI Taxonomy" id="3132617"/>
    <lineage>
        <taxon>Viruses</taxon>
        <taxon>Duplodnaviria</taxon>
        <taxon>Heunggongvirae</taxon>
        <taxon>Uroviricota</taxon>
        <taxon>Caudoviricetes</taxon>
        <taxon>Vandenendeviridae</taxon>
        <taxon>Gorskivirinae</taxon>
        <taxon>Tartuvirus</taxon>
        <taxon>Tartuvirus amme3</taxon>
    </lineage>
</organism>
<reference evidence="2 3" key="1">
    <citation type="submission" date="2024-03" db="EMBL/GenBank/DDBJ databases">
        <title>Isolation and characterization of a phage collection against Pseudomonas putida.</title>
        <authorList>
            <person name="Brauer A."/>
            <person name="Rosendahl S."/>
            <person name="Kangsep A."/>
            <person name="Rikberg R."/>
            <person name="Lewanczyk A.C."/>
            <person name="Horak R."/>
            <person name="Tamman H."/>
        </authorList>
    </citation>
    <scope>NUCLEOTIDE SEQUENCE [LARGE SCALE GENOMIC DNA]</scope>
</reference>
<evidence type="ECO:0000313" key="2">
    <source>
        <dbReference type="EMBL" id="WYV99028.1"/>
    </source>
</evidence>
<sequence length="105" mass="12099">MTDSAPLYTAMGCLTIIVIVCLMLLASPNHKNKNTQLAIEVAQQEHQRTVAEMDRRQSEAINRLQEQINSLEFVHRKRTEATDDDIKTLRREIDDLRARLKARTP</sequence>
<accession>A0AAX4MWD0</accession>
<keyword evidence="1" id="KW-1133">Transmembrane helix</keyword>
<protein>
    <submittedName>
        <fullName evidence="2">Uncharacterized protein</fullName>
    </submittedName>
</protein>
<dbReference type="EMBL" id="PP496413">
    <property type="protein sequence ID" value="WYV99028.1"/>
    <property type="molecule type" value="Genomic_DNA"/>
</dbReference>
<proteinExistence type="predicted"/>
<name>A0AAX4MWD0_9CAUD</name>
<keyword evidence="1" id="KW-0812">Transmembrane</keyword>
<evidence type="ECO:0000256" key="1">
    <source>
        <dbReference type="SAM" id="Phobius"/>
    </source>
</evidence>